<feature type="compositionally biased region" description="Low complexity" evidence="1">
    <location>
        <begin position="7"/>
        <end position="22"/>
    </location>
</feature>
<reference evidence="2 3" key="1">
    <citation type="journal article" date="2022" name="G3 (Bethesda)">
        <title>Enemy or ally: a genomic approach to elucidate the lifestyle of Phyllosticta citrichinaensis.</title>
        <authorList>
            <person name="Buijs V.A."/>
            <person name="Groenewald J.Z."/>
            <person name="Haridas S."/>
            <person name="LaButti K.M."/>
            <person name="Lipzen A."/>
            <person name="Martin F.M."/>
            <person name="Barry K."/>
            <person name="Grigoriev I.V."/>
            <person name="Crous P.W."/>
            <person name="Seidl M.F."/>
        </authorList>
    </citation>
    <scope>NUCLEOTIDE SEQUENCE [LARGE SCALE GENOMIC DNA]</scope>
    <source>
        <strain evidence="2 3">CBS 129764</strain>
    </source>
</reference>
<comment type="caution">
    <text evidence="2">The sequence shown here is derived from an EMBL/GenBank/DDBJ whole genome shotgun (WGS) entry which is preliminary data.</text>
</comment>
<gene>
    <name evidence="2" type="ORF">IWX90DRAFT_257873</name>
</gene>
<protein>
    <submittedName>
        <fullName evidence="2">Uncharacterized protein</fullName>
    </submittedName>
</protein>
<evidence type="ECO:0000313" key="3">
    <source>
        <dbReference type="Proteomes" id="UP001456524"/>
    </source>
</evidence>
<sequence length="236" mass="26178">MYAAGNQPFSQSASASQQSPQSDKQTWPQDLDAHRMPQITLPASTPLALFHKMSRMSRPRPPTDHASCDLGAESCHQHHLALCIAHSTPRRRHPQVLQRFRLPSSIPSAGKSETRRTVVRGVHPIKCPRSVRTFTPAVASGCLYACLTVPPQVVQSLRQPRQPHTLPVVSFSFSQTMTAHAIHLDNHPANQSPDLAFAQPRSGMRHLGTKDLAPSGRPPYEEELMRDTDDARKRSD</sequence>
<dbReference type="Proteomes" id="UP001456524">
    <property type="component" value="Unassembled WGS sequence"/>
</dbReference>
<dbReference type="EMBL" id="JBBWUH010000006">
    <property type="protein sequence ID" value="KAK8164385.1"/>
    <property type="molecule type" value="Genomic_DNA"/>
</dbReference>
<organism evidence="2 3">
    <name type="scientific">Phyllosticta citrichinensis</name>
    <dbReference type="NCBI Taxonomy" id="1130410"/>
    <lineage>
        <taxon>Eukaryota</taxon>
        <taxon>Fungi</taxon>
        <taxon>Dikarya</taxon>
        <taxon>Ascomycota</taxon>
        <taxon>Pezizomycotina</taxon>
        <taxon>Dothideomycetes</taxon>
        <taxon>Dothideomycetes incertae sedis</taxon>
        <taxon>Botryosphaeriales</taxon>
        <taxon>Phyllostictaceae</taxon>
        <taxon>Phyllosticta</taxon>
    </lineage>
</organism>
<feature type="compositionally biased region" description="Basic and acidic residues" evidence="1">
    <location>
        <begin position="219"/>
        <end position="236"/>
    </location>
</feature>
<feature type="region of interest" description="Disordered" evidence="1">
    <location>
        <begin position="204"/>
        <end position="236"/>
    </location>
</feature>
<name>A0ABR1XS79_9PEZI</name>
<keyword evidence="3" id="KW-1185">Reference proteome</keyword>
<feature type="region of interest" description="Disordered" evidence="1">
    <location>
        <begin position="1"/>
        <end position="28"/>
    </location>
</feature>
<accession>A0ABR1XS79</accession>
<evidence type="ECO:0000256" key="1">
    <source>
        <dbReference type="SAM" id="MobiDB-lite"/>
    </source>
</evidence>
<evidence type="ECO:0000313" key="2">
    <source>
        <dbReference type="EMBL" id="KAK8164385.1"/>
    </source>
</evidence>
<proteinExistence type="predicted"/>